<keyword evidence="1" id="KW-0812">Transmembrane</keyword>
<evidence type="ECO:0000256" key="1">
    <source>
        <dbReference type="SAM" id="Phobius"/>
    </source>
</evidence>
<sequence length="80" mass="8782">MNPTVPFMPAWYDVAWTVIALGVLAMTLVALHAWWRSPRMVGGTAVGWAIVILALPVVGPALYLAMDTDRRWADDDASSR</sequence>
<dbReference type="Proteomes" id="UP000239895">
    <property type="component" value="Unassembled WGS sequence"/>
</dbReference>
<reference evidence="2 3" key="1">
    <citation type="submission" date="2018-03" db="EMBL/GenBank/DDBJ databases">
        <title>Comparative analysis of microorganisms from saline springs in Andes Mountain Range, Colombia.</title>
        <authorList>
            <person name="Rubin E."/>
        </authorList>
    </citation>
    <scope>NUCLEOTIDE SEQUENCE [LARGE SCALE GENOMIC DNA]</scope>
    <source>
        <strain evidence="2 3">CG 23</strain>
    </source>
</reference>
<dbReference type="RefSeq" id="WP_106265671.1">
    <property type="nucleotide sequence ID" value="NZ_PVTX01000002.1"/>
</dbReference>
<accession>A0ABX5EHC4</accession>
<name>A0ABX5EHC4_9MICO</name>
<comment type="caution">
    <text evidence="2">The sequence shown here is derived from an EMBL/GenBank/DDBJ whole genome shotgun (WGS) entry which is preliminary data.</text>
</comment>
<gene>
    <name evidence="2" type="ORF">BCL65_102274</name>
</gene>
<evidence type="ECO:0000313" key="2">
    <source>
        <dbReference type="EMBL" id="PRZ08730.1"/>
    </source>
</evidence>
<feature type="transmembrane region" description="Helical" evidence="1">
    <location>
        <begin position="14"/>
        <end position="34"/>
    </location>
</feature>
<keyword evidence="1" id="KW-1133">Transmembrane helix</keyword>
<organism evidence="2 3">
    <name type="scientific">Isoptericola halotolerans</name>
    <dbReference type="NCBI Taxonomy" id="300560"/>
    <lineage>
        <taxon>Bacteria</taxon>
        <taxon>Bacillati</taxon>
        <taxon>Actinomycetota</taxon>
        <taxon>Actinomycetes</taxon>
        <taxon>Micrococcales</taxon>
        <taxon>Promicromonosporaceae</taxon>
        <taxon>Isoptericola</taxon>
    </lineage>
</organism>
<evidence type="ECO:0000313" key="3">
    <source>
        <dbReference type="Proteomes" id="UP000239895"/>
    </source>
</evidence>
<proteinExistence type="predicted"/>
<protein>
    <submittedName>
        <fullName evidence="2">Phospholipase D-like protein</fullName>
    </submittedName>
</protein>
<keyword evidence="3" id="KW-1185">Reference proteome</keyword>
<dbReference type="EMBL" id="PVTX01000002">
    <property type="protein sequence ID" value="PRZ08730.1"/>
    <property type="molecule type" value="Genomic_DNA"/>
</dbReference>
<feature type="transmembrane region" description="Helical" evidence="1">
    <location>
        <begin position="46"/>
        <end position="66"/>
    </location>
</feature>
<keyword evidence="1" id="KW-0472">Membrane</keyword>